<accession>A0ABU7G422</accession>
<proteinExistence type="predicted"/>
<keyword evidence="3" id="KW-1185">Reference proteome</keyword>
<name>A0ABU7G422_9ALTE</name>
<evidence type="ECO:0000313" key="2">
    <source>
        <dbReference type="EMBL" id="MEE1673914.1"/>
    </source>
</evidence>
<protein>
    <submittedName>
        <fullName evidence="2">Uncharacterized protein</fullName>
    </submittedName>
</protein>
<reference evidence="3" key="1">
    <citation type="submission" date="2023-07" db="EMBL/GenBank/DDBJ databases">
        <title>Draft genome sequence of Agarivorans aestuarii strain ZMCS4, a CAZymes producing bacteria isolated from the marine brown algae Clodostephus spongiosus.</title>
        <authorList>
            <person name="Lorente B."/>
            <person name="Cabral C."/>
            <person name="Frias J."/>
            <person name="Faria J."/>
            <person name="Toubarro D."/>
        </authorList>
    </citation>
    <scope>NUCLEOTIDE SEQUENCE [LARGE SCALE GENOMIC DNA]</scope>
    <source>
        <strain evidence="3">ZMCS4</strain>
    </source>
</reference>
<dbReference type="Proteomes" id="UP001310248">
    <property type="component" value="Unassembled WGS sequence"/>
</dbReference>
<gene>
    <name evidence="2" type="ORF">SNR37_003341</name>
</gene>
<comment type="caution">
    <text evidence="2">The sequence shown here is derived from an EMBL/GenBank/DDBJ whole genome shotgun (WGS) entry which is preliminary data.</text>
</comment>
<feature type="signal peptide" evidence="1">
    <location>
        <begin position="1"/>
        <end position="23"/>
    </location>
</feature>
<organism evidence="2 3">
    <name type="scientific">Agarivorans aestuarii</name>
    <dbReference type="NCBI Taxonomy" id="1563703"/>
    <lineage>
        <taxon>Bacteria</taxon>
        <taxon>Pseudomonadati</taxon>
        <taxon>Pseudomonadota</taxon>
        <taxon>Gammaproteobacteria</taxon>
        <taxon>Alteromonadales</taxon>
        <taxon>Alteromonadaceae</taxon>
        <taxon>Agarivorans</taxon>
    </lineage>
</organism>
<keyword evidence="1" id="KW-0732">Signal</keyword>
<dbReference type="RefSeq" id="WP_329775140.1">
    <property type="nucleotide sequence ID" value="NZ_JAYDYW010000006.1"/>
</dbReference>
<feature type="chain" id="PRO_5045451992" evidence="1">
    <location>
        <begin position="24"/>
        <end position="73"/>
    </location>
</feature>
<evidence type="ECO:0000256" key="1">
    <source>
        <dbReference type="SAM" id="SignalP"/>
    </source>
</evidence>
<dbReference type="EMBL" id="JAYDYW010000006">
    <property type="protein sequence ID" value="MEE1673914.1"/>
    <property type="molecule type" value="Genomic_DNA"/>
</dbReference>
<evidence type="ECO:0000313" key="3">
    <source>
        <dbReference type="Proteomes" id="UP001310248"/>
    </source>
</evidence>
<sequence length="73" mass="8124">MRNVLISSAALVFGLGLSLTTIAAEQPSSKPALSEFDKNAEYYNKSLVKDGYRFGCRVHDDNGKCTKLQWKKL</sequence>